<dbReference type="InterPro" id="IPR027417">
    <property type="entry name" value="P-loop_NTPase"/>
</dbReference>
<dbReference type="GO" id="GO:0006865">
    <property type="term" value="P:amino acid transport"/>
    <property type="evidence" value="ECO:0007669"/>
    <property type="project" value="UniProtKB-UniRule"/>
</dbReference>
<protein>
    <recommendedName>
        <fullName evidence="7">Quaternary amine transport ATP-binding protein</fullName>
        <ecNumber evidence="7">7.6.2.9</ecNumber>
    </recommendedName>
</protein>
<evidence type="ECO:0000256" key="5">
    <source>
        <dbReference type="ARBA" id="ARBA00022970"/>
    </source>
</evidence>
<keyword evidence="2 7" id="KW-0813">Transport</keyword>
<dbReference type="CDD" id="cd03294">
    <property type="entry name" value="ABC_Pro_Gly_Betaine"/>
    <property type="match status" value="1"/>
</dbReference>
<dbReference type="PANTHER" id="PTHR43869">
    <property type="entry name" value="GLYCINE BETAINE/PROLINE BETAINE TRANSPORT SYSTEM ATP-BINDING PROTEIN PROV"/>
    <property type="match status" value="1"/>
</dbReference>
<dbReference type="InterPro" id="IPR017871">
    <property type="entry name" value="ABC_transporter-like_CS"/>
</dbReference>
<evidence type="ECO:0000256" key="4">
    <source>
        <dbReference type="ARBA" id="ARBA00022840"/>
    </source>
</evidence>
<dbReference type="PROSITE" id="PS00211">
    <property type="entry name" value="ABC_TRANSPORTER_1"/>
    <property type="match status" value="1"/>
</dbReference>
<keyword evidence="6" id="KW-0129">CBS domain</keyword>
<reference evidence="9 10" key="1">
    <citation type="submission" date="2016-05" db="EMBL/GenBank/DDBJ databases">
        <title>Complete Genome and Methylome Analysis of Psychrotrophic Bacterial Isolates from Antarctic Lake Untersee.</title>
        <authorList>
            <person name="Fomenkov A."/>
            <person name="Akimov V.N."/>
            <person name="Vasilyeva L.V."/>
            <person name="Andersen D."/>
            <person name="Vincze T."/>
            <person name="Roberts R.J."/>
        </authorList>
    </citation>
    <scope>NUCLEOTIDE SEQUENCE [LARGE SCALE GENOMIC DNA]</scope>
    <source>
        <strain evidence="9 10">U14-5</strain>
    </source>
</reference>
<comment type="similarity">
    <text evidence="1 7">Belongs to the ABC transporter superfamily.</text>
</comment>
<dbReference type="NCBIfam" id="TIGR01186">
    <property type="entry name" value="proV"/>
    <property type="match status" value="1"/>
</dbReference>
<evidence type="ECO:0000313" key="9">
    <source>
        <dbReference type="EMBL" id="APT46078.1"/>
    </source>
</evidence>
<dbReference type="PANTHER" id="PTHR43869:SF1">
    <property type="entry name" value="GLYCINE BETAINE_PROLINE BETAINE TRANSPORT SYSTEM ATP-BINDING PROTEIN PROV"/>
    <property type="match status" value="1"/>
</dbReference>
<dbReference type="GO" id="GO:0006970">
    <property type="term" value="P:response to osmotic stress"/>
    <property type="evidence" value="ECO:0007669"/>
    <property type="project" value="UniProtKB-ARBA"/>
</dbReference>
<dbReference type="InterPro" id="IPR003593">
    <property type="entry name" value="AAA+_ATPase"/>
</dbReference>
<dbReference type="SUPFAM" id="SSF52540">
    <property type="entry name" value="P-loop containing nucleoside triphosphate hydrolases"/>
    <property type="match status" value="1"/>
</dbReference>
<keyword evidence="3 7" id="KW-0547">Nucleotide-binding</keyword>
<feature type="domain" description="ABC transporter" evidence="8">
    <location>
        <begin position="10"/>
        <end position="270"/>
    </location>
</feature>
<evidence type="ECO:0000256" key="7">
    <source>
        <dbReference type="RuleBase" id="RU369116"/>
    </source>
</evidence>
<dbReference type="FunFam" id="3.40.50.300:FF:000201">
    <property type="entry name" value="Glycine betaine/L-proline ABC transporter ATP-binding protein"/>
    <property type="match status" value="1"/>
</dbReference>
<evidence type="ECO:0000259" key="8">
    <source>
        <dbReference type="PROSITE" id="PS50893"/>
    </source>
</evidence>
<keyword evidence="7" id="KW-0997">Cell inner membrane</keyword>
<evidence type="ECO:0000256" key="6">
    <source>
        <dbReference type="ARBA" id="ARBA00023122"/>
    </source>
</evidence>
<gene>
    <name evidence="9" type="ORF">BSA145_09350</name>
</gene>
<dbReference type="SMART" id="SM00382">
    <property type="entry name" value="AAA"/>
    <property type="match status" value="1"/>
</dbReference>
<dbReference type="InterPro" id="IPR046342">
    <property type="entry name" value="CBS_dom_sf"/>
</dbReference>
<dbReference type="EC" id="7.6.2.9" evidence="7"/>
<dbReference type="RefSeq" id="WP_075622289.1">
    <property type="nucleotide sequence ID" value="NZ_CP015607.1"/>
</dbReference>
<evidence type="ECO:0000313" key="10">
    <source>
        <dbReference type="Proteomes" id="UP000185426"/>
    </source>
</evidence>
<comment type="catalytic activity">
    <reaction evidence="7">
        <text>a quaternary ammonium(out) + ATP + H2O = a quaternary ammonium(in) + ADP + phosphate + H(+)</text>
        <dbReference type="Rhea" id="RHEA:11036"/>
        <dbReference type="ChEBI" id="CHEBI:15377"/>
        <dbReference type="ChEBI" id="CHEBI:15378"/>
        <dbReference type="ChEBI" id="CHEBI:30616"/>
        <dbReference type="ChEBI" id="CHEBI:35267"/>
        <dbReference type="ChEBI" id="CHEBI:43474"/>
        <dbReference type="ChEBI" id="CHEBI:456216"/>
    </reaction>
</comment>
<comment type="subunit">
    <text evidence="7">The complex is probably composed of two ATP-binding proteins, two transmembrane proteins and a solute-binding protein.</text>
</comment>
<dbReference type="GO" id="GO:0031460">
    <property type="term" value="P:glycine betaine transport"/>
    <property type="evidence" value="ECO:0007669"/>
    <property type="project" value="InterPro"/>
</dbReference>
<dbReference type="InterPro" id="IPR005892">
    <property type="entry name" value="Gly-betaine_transp_ATP-bd"/>
</dbReference>
<evidence type="ECO:0000256" key="3">
    <source>
        <dbReference type="ARBA" id="ARBA00022741"/>
    </source>
</evidence>
<accession>A0A1L6ZHT2</accession>
<dbReference type="AlphaFoldDB" id="A0A1L6ZHT2"/>
<dbReference type="Gene3D" id="3.10.580.10">
    <property type="entry name" value="CBS-domain"/>
    <property type="match status" value="1"/>
</dbReference>
<keyword evidence="5" id="KW-0029">Amino-acid transport</keyword>
<keyword evidence="7" id="KW-1003">Cell membrane</keyword>
<dbReference type="Proteomes" id="UP000185426">
    <property type="component" value="Chromosome"/>
</dbReference>
<evidence type="ECO:0000256" key="2">
    <source>
        <dbReference type="ARBA" id="ARBA00022448"/>
    </source>
</evidence>
<proteinExistence type="inferred from homology"/>
<dbReference type="Gene3D" id="3.40.50.300">
    <property type="entry name" value="P-loop containing nucleotide triphosphate hydrolases"/>
    <property type="match status" value="1"/>
</dbReference>
<dbReference type="Pfam" id="PF00571">
    <property type="entry name" value="CBS"/>
    <property type="match status" value="2"/>
</dbReference>
<dbReference type="SMART" id="SM00116">
    <property type="entry name" value="CBS"/>
    <property type="match status" value="2"/>
</dbReference>
<evidence type="ECO:0000256" key="1">
    <source>
        <dbReference type="ARBA" id="ARBA00005417"/>
    </source>
</evidence>
<dbReference type="Pfam" id="PF00005">
    <property type="entry name" value="ABC_tran"/>
    <property type="match status" value="1"/>
</dbReference>
<dbReference type="InterPro" id="IPR051921">
    <property type="entry name" value="ABC_osmolyte_uptake_ATP-bind"/>
</dbReference>
<sequence>MNSEERNIKIKINNVSKIFGKNAKKASQMLEKGKTKREILKETGATVGVNRANFDVYDGEIFVIMGLSGSGKSTLVRMLNRLIEPTSGEIYIDGDMITNMSKDQLREVRRKKISMVFQNFALFPHRTILENTEYGLELQGVDKEERRPKALESLKLVGLEGFEEQYPNQLSGGMQQRVGLARALANDPDILLMDEAFSALDPLIRKDMQDELLELHTSVGKTIIFITHDLDEALRIGDRIVLMKDGNIVQIGTPEEILMNPSNEYVERFVEDVDLSKVLTAGHIMKRAETVQIDKGARVALTLMKNLGISSIYAVDKKKHLLGVISAQAAKKAAETGASLATVLDKEFTTVLESTYLTEIFDAVSDAANIPIAVVDEKNRMKGIVVRGALIGALSGNDEYINMSSNKLEEIKTQEPSAQEVE</sequence>
<dbReference type="GO" id="GO:0005886">
    <property type="term" value="C:plasma membrane"/>
    <property type="evidence" value="ECO:0007669"/>
    <property type="project" value="UniProtKB-SubCell"/>
</dbReference>
<dbReference type="EMBL" id="CP015607">
    <property type="protein sequence ID" value="APT46078.1"/>
    <property type="molecule type" value="Genomic_DNA"/>
</dbReference>
<organism evidence="9 10">
    <name type="scientific">Bacillus safensis</name>
    <dbReference type="NCBI Taxonomy" id="561879"/>
    <lineage>
        <taxon>Bacteria</taxon>
        <taxon>Bacillati</taxon>
        <taxon>Bacillota</taxon>
        <taxon>Bacilli</taxon>
        <taxon>Bacillales</taxon>
        <taxon>Bacillaceae</taxon>
        <taxon>Bacillus</taxon>
    </lineage>
</organism>
<comment type="subcellular location">
    <subcellularLocation>
        <location evidence="7">Cell inner membrane</location>
        <topology evidence="7">Peripheral membrane protein</topology>
    </subcellularLocation>
</comment>
<dbReference type="GO" id="GO:0016887">
    <property type="term" value="F:ATP hydrolysis activity"/>
    <property type="evidence" value="ECO:0007669"/>
    <property type="project" value="UniProtKB-UniRule"/>
</dbReference>
<keyword evidence="4 7" id="KW-0067">ATP-binding</keyword>
<dbReference type="GO" id="GO:0005524">
    <property type="term" value="F:ATP binding"/>
    <property type="evidence" value="ECO:0007669"/>
    <property type="project" value="UniProtKB-UniRule"/>
</dbReference>
<dbReference type="InterPro" id="IPR003439">
    <property type="entry name" value="ABC_transporter-like_ATP-bd"/>
</dbReference>
<name>A0A1L6ZHT2_BACIA</name>
<keyword evidence="7" id="KW-0472">Membrane</keyword>
<dbReference type="SUPFAM" id="SSF54631">
    <property type="entry name" value="CBS-domain pair"/>
    <property type="match status" value="1"/>
</dbReference>
<dbReference type="InterPro" id="IPR000644">
    <property type="entry name" value="CBS_dom"/>
</dbReference>
<dbReference type="GO" id="GO:0015418">
    <property type="term" value="F:ABC-type quaternary ammonium compound transporting activity"/>
    <property type="evidence" value="ECO:0007669"/>
    <property type="project" value="UniProtKB-EC"/>
</dbReference>
<dbReference type="PROSITE" id="PS50893">
    <property type="entry name" value="ABC_TRANSPORTER_2"/>
    <property type="match status" value="1"/>
</dbReference>